<dbReference type="PROSITE" id="PS00532">
    <property type="entry name" value="PEPCK_ATP"/>
    <property type="match status" value="1"/>
</dbReference>
<comment type="pathway">
    <text evidence="1">Carbohydrate biosynthesis; gluconeogenesis.</text>
</comment>
<dbReference type="NCBIfam" id="NF006820">
    <property type="entry name" value="PRK09344.1-2"/>
    <property type="match status" value="1"/>
</dbReference>
<dbReference type="GO" id="GO:0005524">
    <property type="term" value="F:ATP binding"/>
    <property type="evidence" value="ECO:0007669"/>
    <property type="project" value="UniProtKB-KW"/>
</dbReference>
<dbReference type="AlphaFoldDB" id="A0A381MYN7"/>
<dbReference type="EMBL" id="UINC01000016">
    <property type="protein sequence ID" value="SUZ47436.1"/>
    <property type="molecule type" value="Genomic_DNA"/>
</dbReference>
<keyword evidence="4" id="KW-0312">Gluconeogenesis</keyword>
<evidence type="ECO:0000256" key="3">
    <source>
        <dbReference type="ARBA" id="ARBA00012363"/>
    </source>
</evidence>
<organism evidence="10">
    <name type="scientific">marine metagenome</name>
    <dbReference type="NCBI Taxonomy" id="408172"/>
    <lineage>
        <taxon>unclassified sequences</taxon>
        <taxon>metagenomes</taxon>
        <taxon>ecological metagenomes</taxon>
    </lineage>
</organism>
<dbReference type="HAMAP" id="MF_00453">
    <property type="entry name" value="PEPCK_ATP"/>
    <property type="match status" value="1"/>
</dbReference>
<evidence type="ECO:0000256" key="8">
    <source>
        <dbReference type="ARBA" id="ARBA00023239"/>
    </source>
</evidence>
<evidence type="ECO:0000256" key="6">
    <source>
        <dbReference type="ARBA" id="ARBA00022793"/>
    </source>
</evidence>
<keyword evidence="8" id="KW-0456">Lyase</keyword>
<dbReference type="InterPro" id="IPR001272">
    <property type="entry name" value="PEP_carboxykinase_ATP"/>
</dbReference>
<dbReference type="InterPro" id="IPR013035">
    <property type="entry name" value="PEP_carboxykinase_C"/>
</dbReference>
<evidence type="ECO:0000313" key="10">
    <source>
        <dbReference type="EMBL" id="SUZ47436.1"/>
    </source>
</evidence>
<dbReference type="PIRSF" id="PIRSF006294">
    <property type="entry name" value="PEP_crbxkin"/>
    <property type="match status" value="1"/>
</dbReference>
<dbReference type="GO" id="GO:0006094">
    <property type="term" value="P:gluconeogenesis"/>
    <property type="evidence" value="ECO:0007669"/>
    <property type="project" value="UniProtKB-UniPathway"/>
</dbReference>
<keyword evidence="5" id="KW-0547">Nucleotide-binding</keyword>
<dbReference type="Gene3D" id="2.170.8.10">
    <property type="entry name" value="Phosphoenolpyruvate Carboxykinase, domain 2"/>
    <property type="match status" value="1"/>
</dbReference>
<evidence type="ECO:0000256" key="5">
    <source>
        <dbReference type="ARBA" id="ARBA00022741"/>
    </source>
</evidence>
<protein>
    <recommendedName>
        <fullName evidence="3">phosphoenolpyruvate carboxykinase (ATP)</fullName>
        <ecNumber evidence="3">4.1.1.49</ecNumber>
    </recommendedName>
</protein>
<dbReference type="SUPFAM" id="SSF53795">
    <property type="entry name" value="PEP carboxykinase-like"/>
    <property type="match status" value="1"/>
</dbReference>
<comment type="similarity">
    <text evidence="2">Belongs to the phosphoenolpyruvate carboxykinase (ATP) family.</text>
</comment>
<dbReference type="PANTHER" id="PTHR30031">
    <property type="entry name" value="PHOSPHOENOLPYRUVATE CARBOXYKINASE ATP"/>
    <property type="match status" value="1"/>
</dbReference>
<dbReference type="InterPro" id="IPR008210">
    <property type="entry name" value="PEP_carboxykinase_N"/>
</dbReference>
<dbReference type="Pfam" id="PF01293">
    <property type="entry name" value="PEPCK_ATP"/>
    <property type="match status" value="1"/>
</dbReference>
<dbReference type="SUPFAM" id="SSF68923">
    <property type="entry name" value="PEP carboxykinase N-terminal domain"/>
    <property type="match status" value="1"/>
</dbReference>
<keyword evidence="7" id="KW-0067">ATP-binding</keyword>
<keyword evidence="6" id="KW-0210">Decarboxylase</keyword>
<dbReference type="PANTHER" id="PTHR30031:SF0">
    <property type="entry name" value="PHOSPHOENOLPYRUVATE CARBOXYKINASE (ATP)"/>
    <property type="match status" value="1"/>
</dbReference>
<evidence type="ECO:0000256" key="4">
    <source>
        <dbReference type="ARBA" id="ARBA00022432"/>
    </source>
</evidence>
<dbReference type="Gene3D" id="3.90.228.20">
    <property type="match status" value="1"/>
</dbReference>
<evidence type="ECO:0000256" key="2">
    <source>
        <dbReference type="ARBA" id="ARBA00006052"/>
    </source>
</evidence>
<dbReference type="Gene3D" id="3.40.449.10">
    <property type="entry name" value="Phosphoenolpyruvate Carboxykinase, domain 1"/>
    <property type="match status" value="1"/>
</dbReference>
<dbReference type="NCBIfam" id="NF006821">
    <property type="entry name" value="PRK09344.1-3"/>
    <property type="match status" value="1"/>
</dbReference>
<accession>A0A381MYN7</accession>
<dbReference type="UniPathway" id="UPA00138"/>
<evidence type="ECO:0000256" key="1">
    <source>
        <dbReference type="ARBA" id="ARBA00004742"/>
    </source>
</evidence>
<dbReference type="GO" id="GO:0004612">
    <property type="term" value="F:phosphoenolpyruvate carboxykinase (ATP) activity"/>
    <property type="evidence" value="ECO:0007669"/>
    <property type="project" value="UniProtKB-EC"/>
</dbReference>
<dbReference type="NCBIfam" id="NF006822">
    <property type="entry name" value="PRK09344.1-4"/>
    <property type="match status" value="1"/>
</dbReference>
<dbReference type="EC" id="4.1.1.49" evidence="3"/>
<evidence type="ECO:0000256" key="7">
    <source>
        <dbReference type="ARBA" id="ARBA00022840"/>
    </source>
</evidence>
<comment type="catalytic activity">
    <reaction evidence="9">
        <text>oxaloacetate + ATP = phosphoenolpyruvate + ADP + CO2</text>
        <dbReference type="Rhea" id="RHEA:18617"/>
        <dbReference type="ChEBI" id="CHEBI:16452"/>
        <dbReference type="ChEBI" id="CHEBI:16526"/>
        <dbReference type="ChEBI" id="CHEBI:30616"/>
        <dbReference type="ChEBI" id="CHEBI:58702"/>
        <dbReference type="ChEBI" id="CHEBI:456216"/>
        <dbReference type="EC" id="4.1.1.49"/>
    </reaction>
</comment>
<gene>
    <name evidence="10" type="ORF">METZ01_LOCUS290</name>
</gene>
<dbReference type="GO" id="GO:0005829">
    <property type="term" value="C:cytosol"/>
    <property type="evidence" value="ECO:0007669"/>
    <property type="project" value="TreeGrafter"/>
</dbReference>
<dbReference type="NCBIfam" id="TIGR00224">
    <property type="entry name" value="pckA"/>
    <property type="match status" value="1"/>
</dbReference>
<dbReference type="InterPro" id="IPR015994">
    <property type="entry name" value="PEPCK_ATP_CS"/>
</dbReference>
<evidence type="ECO:0000256" key="9">
    <source>
        <dbReference type="ARBA" id="ARBA00047371"/>
    </source>
</evidence>
<name>A0A381MYN7_9ZZZZ</name>
<proteinExistence type="inferred from homology"/>
<reference evidence="10" key="1">
    <citation type="submission" date="2018-05" db="EMBL/GenBank/DDBJ databases">
        <authorList>
            <person name="Lanie J.A."/>
            <person name="Ng W.-L."/>
            <person name="Kazmierczak K.M."/>
            <person name="Andrzejewski T.M."/>
            <person name="Davidsen T.M."/>
            <person name="Wayne K.J."/>
            <person name="Tettelin H."/>
            <person name="Glass J.I."/>
            <person name="Rusch D."/>
            <person name="Podicherti R."/>
            <person name="Tsui H.-C.T."/>
            <person name="Winkler M.E."/>
        </authorList>
    </citation>
    <scope>NUCLEOTIDE SEQUENCE</scope>
</reference>
<sequence>MGKIGKNFSAINASDHGFRNIRKLYWNMNQRDIYKISLDKNEGKLSKDGVLVVKTGVHTGRSANDKYIVKSNNNEETIWWDNNKAITEENFDFLYEDVIEYCEGKEIFVQDLFGGADPSHRLSTRIYTEYAWHSLFIQNLLIEVEDVEKKDFIPEFVIIDIPSFKAKPDRHGSNSETLIAVNLDKKMIIITGTSYAGEIKKSVFTMLNYLLPQKNVMPMHCSVNVGVDSGPAIFFGLSGTGKTTLSADPNRILIGDDEHGWSDDGIFNFEGGCYAKMIRLSKEAEPEIYQTTKREGTILENVVLNEETGEIDLDDDSLTENTRGAYPLTFIPNSSKTGITKIPSNIILLTCDSFGILPPIAKLSASQTMYHFLSGYTARVAGTEKGVDEPEATFSSCYGAPFMPRHPIVYGKLLKKLIAKYSVNCWLVNTGWTGGPYGEGKRMPIGATRNLLSAALDGTLLKEDMIKDKFFGFEVPLNVEGVDKKILNPRETWKDKQNYDMQAFKLVKMFSENFELFKEHVDMEIIDAAPNLQAAE</sequence>